<comment type="subcellular location">
    <subcellularLocation>
        <location evidence="1">Membrane</location>
        <topology evidence="1">Multi-pass membrane protein</topology>
    </subcellularLocation>
</comment>
<evidence type="ECO:0000313" key="10">
    <source>
        <dbReference type="Proteomes" id="UP001516400"/>
    </source>
</evidence>
<dbReference type="GO" id="GO:0019706">
    <property type="term" value="F:protein-cysteine S-palmitoyltransferase activity"/>
    <property type="evidence" value="ECO:0007669"/>
    <property type="project" value="UniProtKB-EC"/>
</dbReference>
<proteinExistence type="inferred from homology"/>
<evidence type="ECO:0000256" key="2">
    <source>
        <dbReference type="ARBA" id="ARBA00022679"/>
    </source>
</evidence>
<feature type="transmembrane region" description="Helical" evidence="7">
    <location>
        <begin position="174"/>
        <end position="197"/>
    </location>
</feature>
<feature type="transmembrane region" description="Helical" evidence="7">
    <location>
        <begin position="53"/>
        <end position="73"/>
    </location>
</feature>
<feature type="domain" description="Palmitoyltransferase DHHC" evidence="8">
    <location>
        <begin position="129"/>
        <end position="247"/>
    </location>
</feature>
<dbReference type="InterPro" id="IPR039859">
    <property type="entry name" value="PFA4/ZDH16/20/ERF2-like"/>
</dbReference>
<gene>
    <name evidence="9" type="ORF">HHI36_011664</name>
</gene>
<comment type="similarity">
    <text evidence="7">Belongs to the DHHC palmitoyltransferase family.</text>
</comment>
<keyword evidence="3 7" id="KW-0812">Transmembrane</keyword>
<protein>
    <recommendedName>
        <fullName evidence="7">Palmitoyltransferase</fullName>
        <ecNumber evidence="7">2.3.1.225</ecNumber>
    </recommendedName>
</protein>
<dbReference type="PROSITE" id="PS50216">
    <property type="entry name" value="DHHC"/>
    <property type="match status" value="1"/>
</dbReference>
<evidence type="ECO:0000256" key="5">
    <source>
        <dbReference type="ARBA" id="ARBA00023136"/>
    </source>
</evidence>
<keyword evidence="4 7" id="KW-1133">Transmembrane helix</keyword>
<evidence type="ECO:0000256" key="1">
    <source>
        <dbReference type="ARBA" id="ARBA00004141"/>
    </source>
</evidence>
<dbReference type="Proteomes" id="UP001516400">
    <property type="component" value="Unassembled WGS sequence"/>
</dbReference>
<evidence type="ECO:0000259" key="8">
    <source>
        <dbReference type="Pfam" id="PF01529"/>
    </source>
</evidence>
<evidence type="ECO:0000256" key="6">
    <source>
        <dbReference type="ARBA" id="ARBA00023315"/>
    </source>
</evidence>
<comment type="catalytic activity">
    <reaction evidence="7">
        <text>L-cysteinyl-[protein] + hexadecanoyl-CoA = S-hexadecanoyl-L-cysteinyl-[protein] + CoA</text>
        <dbReference type="Rhea" id="RHEA:36683"/>
        <dbReference type="Rhea" id="RHEA-COMP:10131"/>
        <dbReference type="Rhea" id="RHEA-COMP:11032"/>
        <dbReference type="ChEBI" id="CHEBI:29950"/>
        <dbReference type="ChEBI" id="CHEBI:57287"/>
        <dbReference type="ChEBI" id="CHEBI:57379"/>
        <dbReference type="ChEBI" id="CHEBI:74151"/>
        <dbReference type="EC" id="2.3.1.225"/>
    </reaction>
</comment>
<dbReference type="AlphaFoldDB" id="A0ABD2MMB6"/>
<comment type="caution">
    <text evidence="9">The sequence shown here is derived from an EMBL/GenBank/DDBJ whole genome shotgun (WGS) entry which is preliminary data.</text>
</comment>
<feature type="transmembrane region" description="Helical" evidence="7">
    <location>
        <begin position="209"/>
        <end position="229"/>
    </location>
</feature>
<feature type="transmembrane region" description="Helical" evidence="7">
    <location>
        <begin position="20"/>
        <end position="41"/>
    </location>
</feature>
<keyword evidence="5 7" id="KW-0472">Membrane</keyword>
<dbReference type="InterPro" id="IPR001594">
    <property type="entry name" value="Palmitoyltrfase_DHHC"/>
</dbReference>
<evidence type="ECO:0000313" key="9">
    <source>
        <dbReference type="EMBL" id="KAL3267543.1"/>
    </source>
</evidence>
<evidence type="ECO:0000256" key="3">
    <source>
        <dbReference type="ARBA" id="ARBA00022692"/>
    </source>
</evidence>
<keyword evidence="2 7" id="KW-0808">Transferase</keyword>
<evidence type="ECO:0000256" key="4">
    <source>
        <dbReference type="ARBA" id="ARBA00022989"/>
    </source>
</evidence>
<organism evidence="9 10">
    <name type="scientific">Cryptolaemus montrouzieri</name>
    <dbReference type="NCBI Taxonomy" id="559131"/>
    <lineage>
        <taxon>Eukaryota</taxon>
        <taxon>Metazoa</taxon>
        <taxon>Ecdysozoa</taxon>
        <taxon>Arthropoda</taxon>
        <taxon>Hexapoda</taxon>
        <taxon>Insecta</taxon>
        <taxon>Pterygota</taxon>
        <taxon>Neoptera</taxon>
        <taxon>Endopterygota</taxon>
        <taxon>Coleoptera</taxon>
        <taxon>Polyphaga</taxon>
        <taxon>Cucujiformia</taxon>
        <taxon>Coccinelloidea</taxon>
        <taxon>Coccinellidae</taxon>
        <taxon>Scymninae</taxon>
        <taxon>Scymnini</taxon>
        <taxon>Cryptolaemus</taxon>
    </lineage>
</organism>
<reference evidence="9 10" key="1">
    <citation type="journal article" date="2021" name="BMC Biol.">
        <title>Horizontally acquired antibacterial genes associated with adaptive radiation of ladybird beetles.</title>
        <authorList>
            <person name="Li H.S."/>
            <person name="Tang X.F."/>
            <person name="Huang Y.H."/>
            <person name="Xu Z.Y."/>
            <person name="Chen M.L."/>
            <person name="Du X.Y."/>
            <person name="Qiu B.Y."/>
            <person name="Chen P.T."/>
            <person name="Zhang W."/>
            <person name="Slipinski A."/>
            <person name="Escalona H.E."/>
            <person name="Waterhouse R.M."/>
            <person name="Zwick A."/>
            <person name="Pang H."/>
        </authorList>
    </citation>
    <scope>NUCLEOTIDE SEQUENCE [LARGE SCALE GENOMIC DNA]</scope>
    <source>
        <strain evidence="9">SYSU2018</strain>
    </source>
</reference>
<dbReference type="Pfam" id="PF01529">
    <property type="entry name" value="DHHC"/>
    <property type="match status" value="1"/>
</dbReference>
<dbReference type="PANTHER" id="PTHR12246">
    <property type="entry name" value="PALMITOYLTRANSFERASE ZDHHC16"/>
    <property type="match status" value="1"/>
</dbReference>
<sequence>MKNENRHNAMPCCRKCLQSIPSVLLIILILFTYYTYLVEFCFMELKNQRIRQILYLIVGNCLFCMFTWCYIHVMCCKANFNIPLEYKLSYVEHNRLLNLSAPKQSEVLENYAQNRHIILWLRTSDNLIRYCMKCRQIKPDRTHHCSACATCVLKMDHHCPWTNNCIGFANQKSFILMLMYGTLACLFYTIILIEYYLHLGIIKPDLHTGFLCSGFFSSSFLIIFMFVLFCQHVTLMLKNVTIIETLQDTHFLNPRLTFNLGYKQNFLEVCGDYCWKWWIPTHSPSGNGIVFEVRYKRGTSRSNSR</sequence>
<dbReference type="EMBL" id="JABFTP020000001">
    <property type="protein sequence ID" value="KAL3267543.1"/>
    <property type="molecule type" value="Genomic_DNA"/>
</dbReference>
<accession>A0ABD2MMB6</accession>
<name>A0ABD2MMB6_9CUCU</name>
<dbReference type="EC" id="2.3.1.225" evidence="7"/>
<comment type="domain">
    <text evidence="7">The DHHC domain is required for palmitoyltransferase activity.</text>
</comment>
<keyword evidence="6 7" id="KW-0012">Acyltransferase</keyword>
<dbReference type="GO" id="GO:0016020">
    <property type="term" value="C:membrane"/>
    <property type="evidence" value="ECO:0007669"/>
    <property type="project" value="UniProtKB-SubCell"/>
</dbReference>
<evidence type="ECO:0000256" key="7">
    <source>
        <dbReference type="RuleBase" id="RU079119"/>
    </source>
</evidence>
<keyword evidence="10" id="KW-1185">Reference proteome</keyword>